<dbReference type="PANTHER" id="PTHR48034">
    <property type="entry name" value="TRANSFORMER-2 SEX-DETERMINING PROTEIN-RELATED"/>
    <property type="match status" value="1"/>
</dbReference>
<protein>
    <recommendedName>
        <fullName evidence="3">RRM domain-containing protein</fullName>
    </recommendedName>
</protein>
<evidence type="ECO:0000313" key="6">
    <source>
        <dbReference type="Proteomes" id="UP000722791"/>
    </source>
</evidence>
<accession>A0A8J4GDN3</accession>
<dbReference type="Gene3D" id="3.30.70.330">
    <property type="match status" value="1"/>
</dbReference>
<evidence type="ECO:0000313" key="7">
    <source>
        <dbReference type="Proteomes" id="UP000747110"/>
    </source>
</evidence>
<dbReference type="OrthoDB" id="439808at2759"/>
<feature type="compositionally biased region" description="Low complexity" evidence="2">
    <location>
        <begin position="9"/>
        <end position="20"/>
    </location>
</feature>
<reference evidence="5" key="1">
    <citation type="journal article" date="2021" name="Proc. Natl. Acad. Sci. U.S.A.">
        <title>Three genomes in the algal genus Volvox reveal the fate of a haploid sex-determining region after a transition to homothallism.</title>
        <authorList>
            <person name="Yamamoto K."/>
            <person name="Hamaji T."/>
            <person name="Kawai-Toyooka H."/>
            <person name="Matsuzaki R."/>
            <person name="Takahashi F."/>
            <person name="Nishimura Y."/>
            <person name="Kawachi M."/>
            <person name="Noguchi H."/>
            <person name="Minakuchi Y."/>
            <person name="Umen J.G."/>
            <person name="Toyoda A."/>
            <person name="Nozaki H."/>
        </authorList>
    </citation>
    <scope>NUCLEOTIDE SEQUENCE</scope>
    <source>
        <strain evidence="5">NIES-3785</strain>
        <strain evidence="4">NIES-3786</strain>
    </source>
</reference>
<dbReference type="Proteomes" id="UP000747110">
    <property type="component" value="Unassembled WGS sequence"/>
</dbReference>
<evidence type="ECO:0000256" key="2">
    <source>
        <dbReference type="SAM" id="MobiDB-lite"/>
    </source>
</evidence>
<dbReference type="InterPro" id="IPR000504">
    <property type="entry name" value="RRM_dom"/>
</dbReference>
<dbReference type="EMBL" id="BNCP01000062">
    <property type="protein sequence ID" value="GIL91066.1"/>
    <property type="molecule type" value="Genomic_DNA"/>
</dbReference>
<dbReference type="InterPro" id="IPR050441">
    <property type="entry name" value="RBM"/>
</dbReference>
<feature type="domain" description="RRM" evidence="3">
    <location>
        <begin position="29"/>
        <end position="107"/>
    </location>
</feature>
<feature type="compositionally biased region" description="Basic and acidic residues" evidence="2">
    <location>
        <begin position="138"/>
        <end position="184"/>
    </location>
</feature>
<feature type="region of interest" description="Disordered" evidence="2">
    <location>
        <begin position="105"/>
        <end position="264"/>
    </location>
</feature>
<feature type="compositionally biased region" description="Basic residues" evidence="2">
    <location>
        <begin position="185"/>
        <end position="202"/>
    </location>
</feature>
<evidence type="ECO:0000313" key="4">
    <source>
        <dbReference type="EMBL" id="GIL91066.1"/>
    </source>
</evidence>
<dbReference type="InterPro" id="IPR035979">
    <property type="entry name" value="RBD_domain_sf"/>
</dbReference>
<dbReference type="SMART" id="SM00360">
    <property type="entry name" value="RRM"/>
    <property type="match status" value="1"/>
</dbReference>
<keyword evidence="7" id="KW-1185">Reference proteome</keyword>
<name>A0A8J4GDN3_9CHLO</name>
<dbReference type="Pfam" id="PF00076">
    <property type="entry name" value="RRM_1"/>
    <property type="match status" value="1"/>
</dbReference>
<dbReference type="SUPFAM" id="SSF54928">
    <property type="entry name" value="RNA-binding domain, RBD"/>
    <property type="match status" value="1"/>
</dbReference>
<dbReference type="GO" id="GO:0003723">
    <property type="term" value="F:RNA binding"/>
    <property type="evidence" value="ECO:0007669"/>
    <property type="project" value="UniProtKB-UniRule"/>
</dbReference>
<dbReference type="EMBL" id="BNCQ01000017">
    <property type="protein sequence ID" value="GIM05032.1"/>
    <property type="molecule type" value="Genomic_DNA"/>
</dbReference>
<evidence type="ECO:0000259" key="3">
    <source>
        <dbReference type="PROSITE" id="PS50102"/>
    </source>
</evidence>
<dbReference type="PROSITE" id="PS50102">
    <property type="entry name" value="RRM"/>
    <property type="match status" value="1"/>
</dbReference>
<evidence type="ECO:0000256" key="1">
    <source>
        <dbReference type="PROSITE-ProRule" id="PRU00176"/>
    </source>
</evidence>
<comment type="caution">
    <text evidence="5">The sequence shown here is derived from an EMBL/GenBank/DDBJ whole genome shotgun (WGS) entry which is preliminary data.</text>
</comment>
<feature type="region of interest" description="Disordered" evidence="2">
    <location>
        <begin position="1"/>
        <end position="28"/>
    </location>
</feature>
<feature type="compositionally biased region" description="Basic and acidic residues" evidence="2">
    <location>
        <begin position="220"/>
        <end position="255"/>
    </location>
</feature>
<feature type="compositionally biased region" description="Gly residues" evidence="2">
    <location>
        <begin position="118"/>
        <end position="137"/>
    </location>
</feature>
<dbReference type="Proteomes" id="UP000722791">
    <property type="component" value="Unassembled WGS sequence"/>
</dbReference>
<sequence length="264" mass="30867">MPRSRSRSRSYSPRGRPTGGMRRERDLRTSLLFRNLSKTTTADDLRHTTERYGPIRDIYLPKDFYTGEPRGIGFVEFSDPKDAEEARHSLDGSTLAGRVIVAQFAQHGRKRPEDYRNGGSGGFRGGSGGGYGGSRGGGYDRDYRDRGYRDYDYGRDRDYRDRDRDYRDRERDYRDREHDRDSRRYSRSPRRGRSRSPRRSPRRDRSVSRSRSPLPNAQNDIRDRETHDDRGGRERERSPDQGRRDSGRERVRSPEARSPTPARD</sequence>
<gene>
    <name evidence="4" type="ORF">Vretifemale_18740</name>
    <name evidence="5" type="ORF">Vretimale_9483</name>
</gene>
<dbReference type="AlphaFoldDB" id="A0A8J4GDN3"/>
<proteinExistence type="predicted"/>
<dbReference type="InterPro" id="IPR012677">
    <property type="entry name" value="Nucleotide-bd_a/b_plait_sf"/>
</dbReference>
<evidence type="ECO:0000313" key="5">
    <source>
        <dbReference type="EMBL" id="GIM05032.1"/>
    </source>
</evidence>
<keyword evidence="1" id="KW-0694">RNA-binding</keyword>
<organism evidence="5 6">
    <name type="scientific">Volvox reticuliferus</name>
    <dbReference type="NCBI Taxonomy" id="1737510"/>
    <lineage>
        <taxon>Eukaryota</taxon>
        <taxon>Viridiplantae</taxon>
        <taxon>Chlorophyta</taxon>
        <taxon>core chlorophytes</taxon>
        <taxon>Chlorophyceae</taxon>
        <taxon>CS clade</taxon>
        <taxon>Chlamydomonadales</taxon>
        <taxon>Volvocaceae</taxon>
        <taxon>Volvox</taxon>
    </lineage>
</organism>